<evidence type="ECO:0000256" key="1">
    <source>
        <dbReference type="ARBA" id="ARBA00001936"/>
    </source>
</evidence>
<evidence type="ECO:0000256" key="10">
    <source>
        <dbReference type="ARBA" id="ARBA00022722"/>
    </source>
</evidence>
<comment type="subcellular location">
    <subcellularLocation>
        <location evidence="3">Host nucleus</location>
    </subcellularLocation>
</comment>
<dbReference type="GO" id="GO:0003724">
    <property type="term" value="F:RNA helicase activity"/>
    <property type="evidence" value="ECO:0007669"/>
    <property type="project" value="InterPro"/>
</dbReference>
<evidence type="ECO:0000256" key="17">
    <source>
        <dbReference type="ARBA" id="ARBA00023124"/>
    </source>
</evidence>
<dbReference type="GO" id="GO:0006260">
    <property type="term" value="P:DNA replication"/>
    <property type="evidence" value="ECO:0007669"/>
    <property type="project" value="UniProtKB-KW"/>
</dbReference>
<dbReference type="Pfam" id="PF00910">
    <property type="entry name" value="RNA_helicase"/>
    <property type="match status" value="1"/>
</dbReference>
<evidence type="ECO:0000256" key="9">
    <source>
        <dbReference type="ARBA" id="ARBA00022705"/>
    </source>
</evidence>
<keyword evidence="10" id="KW-0540">Nuclease</keyword>
<dbReference type="SUPFAM" id="SSF52540">
    <property type="entry name" value="P-loop containing nucleoside triphosphate hydrolases"/>
    <property type="match status" value="1"/>
</dbReference>
<keyword evidence="6" id="KW-1048">Host nucleus</keyword>
<evidence type="ECO:0000256" key="21">
    <source>
        <dbReference type="ARBA" id="ARBA00032243"/>
    </source>
</evidence>
<keyword evidence="19" id="KW-0511">Multifunctional enzyme</keyword>
<dbReference type="GO" id="GO:0003723">
    <property type="term" value="F:RNA binding"/>
    <property type="evidence" value="ECO:0007669"/>
    <property type="project" value="InterPro"/>
</dbReference>
<dbReference type="Gene3D" id="3.40.1310.20">
    <property type="match status" value="1"/>
</dbReference>
<evidence type="ECO:0000256" key="16">
    <source>
        <dbReference type="ARBA" id="ARBA00022840"/>
    </source>
</evidence>
<evidence type="ECO:0000256" key="7">
    <source>
        <dbReference type="ARBA" id="ARBA00022679"/>
    </source>
</evidence>
<keyword evidence="17" id="KW-0190">Covalent protein-DNA linkage</keyword>
<keyword evidence="14" id="KW-0378">Hydrolase</keyword>
<evidence type="ECO:0000313" key="24">
    <source>
        <dbReference type="EMBL" id="QJI53608.1"/>
    </source>
</evidence>
<sequence length="216" mass="25595">MRFKALKEALGKRYHIEMARGTDMENRSYCSKGIDIFEYGQPVKHGQRNDLLSVVDCIKKGKTKAEIAELHPIEFIKYGKGIENYIRITKSIKQRNFKTKVHYYWGPTGTGKSKTAKEEAEKIGSVYYKPRGEWWDGYEQQDCVIMDDFYGWIPYDELLRICDRYPHRVPVKGGYEIFNSKEIFITSNKPIQELYKFDKFSEEPLMRRIEEIKEFN</sequence>
<dbReference type="GO" id="GO:0005524">
    <property type="term" value="F:ATP binding"/>
    <property type="evidence" value="ECO:0007669"/>
    <property type="project" value="UniProtKB-KW"/>
</dbReference>
<keyword evidence="8" id="KW-0548">Nucleotidyltransferase</keyword>
<dbReference type="EMBL" id="MT138063">
    <property type="protein sequence ID" value="QJI53608.1"/>
    <property type="molecule type" value="Genomic_DNA"/>
</dbReference>
<evidence type="ECO:0000256" key="18">
    <source>
        <dbReference type="ARBA" id="ARBA00023125"/>
    </source>
</evidence>
<organism evidence="24">
    <name type="scientific">Circoviridae sp</name>
    <dbReference type="NCBI Taxonomy" id="1954248"/>
    <lineage>
        <taxon>Viruses</taxon>
        <taxon>Monodnaviria</taxon>
        <taxon>Shotokuvirae</taxon>
        <taxon>Cressdnaviricota</taxon>
        <taxon>Arfiviricetes</taxon>
        <taxon>Rohanvirales</taxon>
        <taxon>Nenyaviridae</taxon>
        <taxon>Galvornvirus</taxon>
        <taxon>Galvornvirus isengard</taxon>
    </lineage>
</organism>
<feature type="domain" description="CRESS-DNA virus Rep endonuclease" evidence="23">
    <location>
        <begin position="1"/>
        <end position="42"/>
    </location>
</feature>
<evidence type="ECO:0000256" key="6">
    <source>
        <dbReference type="ARBA" id="ARBA00022562"/>
    </source>
</evidence>
<evidence type="ECO:0000256" key="13">
    <source>
        <dbReference type="ARBA" id="ARBA00022759"/>
    </source>
</evidence>
<dbReference type="PROSITE" id="PS52020">
    <property type="entry name" value="CRESS_DNA_REP"/>
    <property type="match status" value="1"/>
</dbReference>
<dbReference type="GO" id="GO:0016787">
    <property type="term" value="F:hydrolase activity"/>
    <property type="evidence" value="ECO:0007669"/>
    <property type="project" value="UniProtKB-KW"/>
</dbReference>
<evidence type="ECO:0000256" key="12">
    <source>
        <dbReference type="ARBA" id="ARBA00022741"/>
    </source>
</evidence>
<proteinExistence type="inferred from homology"/>
<dbReference type="GO" id="GO:0003677">
    <property type="term" value="F:DNA binding"/>
    <property type="evidence" value="ECO:0007669"/>
    <property type="project" value="UniProtKB-KW"/>
</dbReference>
<dbReference type="InterPro" id="IPR049912">
    <property type="entry name" value="CRESS_DNA_REP"/>
</dbReference>
<dbReference type="InterPro" id="IPR000605">
    <property type="entry name" value="Helicase_SF3_ssDNA/RNA_vir"/>
</dbReference>
<comment type="similarity">
    <text evidence="4">Belongs to the nanoviruses/circoviruses replication-associated protein family.</text>
</comment>
<evidence type="ECO:0000256" key="22">
    <source>
        <dbReference type="ARBA" id="ARBA00049360"/>
    </source>
</evidence>
<name>A0A6M3YPW2_9VIRU</name>
<dbReference type="GO" id="GO:0016779">
    <property type="term" value="F:nucleotidyltransferase activity"/>
    <property type="evidence" value="ECO:0007669"/>
    <property type="project" value="UniProtKB-KW"/>
</dbReference>
<evidence type="ECO:0000256" key="5">
    <source>
        <dbReference type="ARBA" id="ARBA00014531"/>
    </source>
</evidence>
<keyword evidence="16" id="KW-0067">ATP-binding</keyword>
<keyword evidence="11" id="KW-0479">Metal-binding</keyword>
<reference evidence="24" key="1">
    <citation type="submission" date="2020-01" db="EMBL/GenBank/DDBJ databases">
        <title>Viral genomes from wild and zoo birds in China.</title>
        <authorList>
            <person name="Yao Y."/>
            <person name="Shan T."/>
            <person name="Yang S."/>
            <person name="Zhang W."/>
        </authorList>
    </citation>
    <scope>NUCLEOTIDE SEQUENCE</scope>
    <source>
        <strain evidence="24">Zftwig05cir1</strain>
    </source>
</reference>
<keyword evidence="18" id="KW-0238">DNA-binding</keyword>
<protein>
    <recommendedName>
        <fullName evidence="5">Replication-associated protein</fullName>
    </recommendedName>
    <alternativeName>
        <fullName evidence="20">ATP-dependent helicase Rep</fullName>
    </alternativeName>
    <alternativeName>
        <fullName evidence="21">RepP</fullName>
    </alternativeName>
</protein>
<evidence type="ECO:0000256" key="20">
    <source>
        <dbReference type="ARBA" id="ARBA00030754"/>
    </source>
</evidence>
<dbReference type="GO" id="GO:0042025">
    <property type="term" value="C:host cell nucleus"/>
    <property type="evidence" value="ECO:0007669"/>
    <property type="project" value="UniProtKB-SubCell"/>
</dbReference>
<dbReference type="Gene3D" id="3.40.50.300">
    <property type="entry name" value="P-loop containing nucleotide triphosphate hydrolases"/>
    <property type="match status" value="1"/>
</dbReference>
<dbReference type="InterPro" id="IPR027417">
    <property type="entry name" value="P-loop_NTPase"/>
</dbReference>
<keyword evidence="7" id="KW-0808">Transferase</keyword>
<keyword evidence="15" id="KW-0347">Helicase</keyword>
<evidence type="ECO:0000256" key="4">
    <source>
        <dbReference type="ARBA" id="ARBA00008545"/>
    </source>
</evidence>
<dbReference type="GO" id="GO:0004519">
    <property type="term" value="F:endonuclease activity"/>
    <property type="evidence" value="ECO:0007669"/>
    <property type="project" value="UniProtKB-KW"/>
</dbReference>
<dbReference type="GO" id="GO:0046872">
    <property type="term" value="F:metal ion binding"/>
    <property type="evidence" value="ECO:0007669"/>
    <property type="project" value="UniProtKB-KW"/>
</dbReference>
<evidence type="ECO:0000259" key="23">
    <source>
        <dbReference type="PROSITE" id="PS52020"/>
    </source>
</evidence>
<evidence type="ECO:0000256" key="14">
    <source>
        <dbReference type="ARBA" id="ARBA00022801"/>
    </source>
</evidence>
<evidence type="ECO:0000256" key="3">
    <source>
        <dbReference type="ARBA" id="ARBA00004147"/>
    </source>
</evidence>
<comment type="cofactor">
    <cofactor evidence="1">
        <name>Mn(2+)</name>
        <dbReference type="ChEBI" id="CHEBI:29035"/>
    </cofactor>
</comment>
<evidence type="ECO:0000256" key="2">
    <source>
        <dbReference type="ARBA" id="ARBA00001946"/>
    </source>
</evidence>
<keyword evidence="13" id="KW-0255">Endonuclease</keyword>
<comment type="catalytic activity">
    <reaction evidence="22">
        <text>ATP + H2O = ADP + phosphate + H(+)</text>
        <dbReference type="Rhea" id="RHEA:13065"/>
        <dbReference type="ChEBI" id="CHEBI:15377"/>
        <dbReference type="ChEBI" id="CHEBI:15378"/>
        <dbReference type="ChEBI" id="CHEBI:30616"/>
        <dbReference type="ChEBI" id="CHEBI:43474"/>
        <dbReference type="ChEBI" id="CHEBI:456216"/>
    </reaction>
</comment>
<evidence type="ECO:0000256" key="15">
    <source>
        <dbReference type="ARBA" id="ARBA00022806"/>
    </source>
</evidence>
<keyword evidence="12" id="KW-0547">Nucleotide-binding</keyword>
<comment type="cofactor">
    <cofactor evidence="2">
        <name>Mg(2+)</name>
        <dbReference type="ChEBI" id="CHEBI:18420"/>
    </cofactor>
</comment>
<evidence type="ECO:0000256" key="8">
    <source>
        <dbReference type="ARBA" id="ARBA00022695"/>
    </source>
</evidence>
<keyword evidence="9" id="KW-0235">DNA replication</keyword>
<accession>A0A6M3YPW2</accession>
<evidence type="ECO:0000256" key="11">
    <source>
        <dbReference type="ARBA" id="ARBA00022723"/>
    </source>
</evidence>
<evidence type="ECO:0000256" key="19">
    <source>
        <dbReference type="ARBA" id="ARBA00023268"/>
    </source>
</evidence>